<feature type="region of interest" description="Disordered" evidence="1">
    <location>
        <begin position="75"/>
        <end position="96"/>
    </location>
</feature>
<sequence>MLFAAAFKVRVSGFKVGGVAYRAEELGVEDGSAVCGGGTVWCAFVRGGVEGKGGERGADCGCRIDSGGGFLSRGLSGGGRSLGSLRGFTDSLRASR</sequence>
<evidence type="ECO:0000313" key="3">
    <source>
        <dbReference type="Proteomes" id="UP000800038"/>
    </source>
</evidence>
<dbReference type="Proteomes" id="UP000800038">
    <property type="component" value="Unassembled WGS sequence"/>
</dbReference>
<dbReference type="AlphaFoldDB" id="A0A6A5T5H3"/>
<evidence type="ECO:0000256" key="1">
    <source>
        <dbReference type="SAM" id="MobiDB-lite"/>
    </source>
</evidence>
<accession>A0A6A5T5H3</accession>
<proteinExistence type="predicted"/>
<dbReference type="EMBL" id="ML975998">
    <property type="protein sequence ID" value="KAF1947408.1"/>
    <property type="molecule type" value="Genomic_DNA"/>
</dbReference>
<reference evidence="2" key="1">
    <citation type="journal article" date="2020" name="Stud. Mycol.">
        <title>101 Dothideomycetes genomes: a test case for predicting lifestyles and emergence of pathogens.</title>
        <authorList>
            <person name="Haridas S."/>
            <person name="Albert R."/>
            <person name="Binder M."/>
            <person name="Bloem J."/>
            <person name="Labutti K."/>
            <person name="Salamov A."/>
            <person name="Andreopoulos B."/>
            <person name="Baker S."/>
            <person name="Barry K."/>
            <person name="Bills G."/>
            <person name="Bluhm B."/>
            <person name="Cannon C."/>
            <person name="Castanera R."/>
            <person name="Culley D."/>
            <person name="Daum C."/>
            <person name="Ezra D."/>
            <person name="Gonzalez J."/>
            <person name="Henrissat B."/>
            <person name="Kuo A."/>
            <person name="Liang C."/>
            <person name="Lipzen A."/>
            <person name="Lutzoni F."/>
            <person name="Magnuson J."/>
            <person name="Mondo S."/>
            <person name="Nolan M."/>
            <person name="Ohm R."/>
            <person name="Pangilinan J."/>
            <person name="Park H.-J."/>
            <person name="Ramirez L."/>
            <person name="Alfaro M."/>
            <person name="Sun H."/>
            <person name="Tritt A."/>
            <person name="Yoshinaga Y."/>
            <person name="Zwiers L.-H."/>
            <person name="Turgeon B."/>
            <person name="Goodwin S."/>
            <person name="Spatafora J."/>
            <person name="Crous P."/>
            <person name="Grigoriev I."/>
        </authorList>
    </citation>
    <scope>NUCLEOTIDE SEQUENCE</scope>
    <source>
        <strain evidence="2">CBS 161.51</strain>
    </source>
</reference>
<gene>
    <name evidence="2" type="ORF">EJ02DRAFT_89020</name>
</gene>
<keyword evidence="3" id="KW-1185">Reference proteome</keyword>
<organism evidence="2 3">
    <name type="scientific">Clathrospora elynae</name>
    <dbReference type="NCBI Taxonomy" id="706981"/>
    <lineage>
        <taxon>Eukaryota</taxon>
        <taxon>Fungi</taxon>
        <taxon>Dikarya</taxon>
        <taxon>Ascomycota</taxon>
        <taxon>Pezizomycotina</taxon>
        <taxon>Dothideomycetes</taxon>
        <taxon>Pleosporomycetidae</taxon>
        <taxon>Pleosporales</taxon>
        <taxon>Diademaceae</taxon>
        <taxon>Clathrospora</taxon>
    </lineage>
</organism>
<evidence type="ECO:0000313" key="2">
    <source>
        <dbReference type="EMBL" id="KAF1947408.1"/>
    </source>
</evidence>
<name>A0A6A5T5H3_9PLEO</name>
<protein>
    <submittedName>
        <fullName evidence="2">Uncharacterized protein</fullName>
    </submittedName>
</protein>